<keyword evidence="8" id="KW-1185">Reference proteome</keyword>
<evidence type="ECO:0000256" key="6">
    <source>
        <dbReference type="SAM" id="MobiDB-lite"/>
    </source>
</evidence>
<gene>
    <name evidence="7" type="ORF">H4W34_001205</name>
</gene>
<reference evidence="7 8" key="1">
    <citation type="submission" date="2020-10" db="EMBL/GenBank/DDBJ databases">
        <title>Sequencing the genomes of 1000 actinobacteria strains.</title>
        <authorList>
            <person name="Klenk H.-P."/>
        </authorList>
    </citation>
    <scope>NUCLEOTIDE SEQUENCE [LARGE SCALE GENOMIC DNA]</scope>
    <source>
        <strain evidence="7 8">DSM 46744</strain>
    </source>
</reference>
<evidence type="ECO:0000313" key="7">
    <source>
        <dbReference type="EMBL" id="MBE1531372.1"/>
    </source>
</evidence>
<feature type="compositionally biased region" description="Basic and acidic residues" evidence="6">
    <location>
        <begin position="1"/>
        <end position="15"/>
    </location>
</feature>
<protein>
    <recommendedName>
        <fullName evidence="2">histidine kinase</fullName>
        <ecNumber evidence="2">2.7.13.3</ecNumber>
    </recommendedName>
</protein>
<feature type="region of interest" description="Disordered" evidence="6">
    <location>
        <begin position="1"/>
        <end position="22"/>
    </location>
</feature>
<accession>A0ABR9JLD9</accession>
<keyword evidence="3" id="KW-0808">Transferase</keyword>
<evidence type="ECO:0000256" key="3">
    <source>
        <dbReference type="ARBA" id="ARBA00022679"/>
    </source>
</evidence>
<evidence type="ECO:0000256" key="2">
    <source>
        <dbReference type="ARBA" id="ARBA00012438"/>
    </source>
</evidence>
<dbReference type="InterPro" id="IPR050482">
    <property type="entry name" value="Sensor_HK_TwoCompSys"/>
</dbReference>
<evidence type="ECO:0000313" key="8">
    <source>
        <dbReference type="Proteomes" id="UP000627838"/>
    </source>
</evidence>
<evidence type="ECO:0000256" key="4">
    <source>
        <dbReference type="ARBA" id="ARBA00022777"/>
    </source>
</evidence>
<dbReference type="Gene3D" id="3.30.565.10">
    <property type="entry name" value="Histidine kinase-like ATPase, C-terminal domain"/>
    <property type="match status" value="1"/>
</dbReference>
<keyword evidence="4 7" id="KW-0418">Kinase</keyword>
<comment type="caution">
    <text evidence="7">The sequence shown here is derived from an EMBL/GenBank/DDBJ whole genome shotgun (WGS) entry which is preliminary data.</text>
</comment>
<dbReference type="EMBL" id="JADBDZ010000001">
    <property type="protein sequence ID" value="MBE1531372.1"/>
    <property type="molecule type" value="Genomic_DNA"/>
</dbReference>
<dbReference type="GO" id="GO:0016301">
    <property type="term" value="F:kinase activity"/>
    <property type="evidence" value="ECO:0007669"/>
    <property type="project" value="UniProtKB-KW"/>
</dbReference>
<dbReference type="InterPro" id="IPR036890">
    <property type="entry name" value="HATPase_C_sf"/>
</dbReference>
<dbReference type="PANTHER" id="PTHR24421:SF10">
    <property type="entry name" value="NITRATE_NITRITE SENSOR PROTEIN NARQ"/>
    <property type="match status" value="1"/>
</dbReference>
<name>A0ABR9JLD9_9ACTN</name>
<organism evidence="7 8">
    <name type="scientific">Actinomadura algeriensis</name>
    <dbReference type="NCBI Taxonomy" id="1679523"/>
    <lineage>
        <taxon>Bacteria</taxon>
        <taxon>Bacillati</taxon>
        <taxon>Actinomycetota</taxon>
        <taxon>Actinomycetes</taxon>
        <taxon>Streptosporangiales</taxon>
        <taxon>Thermomonosporaceae</taxon>
        <taxon>Actinomadura</taxon>
    </lineage>
</organism>
<dbReference type="SUPFAM" id="SSF55874">
    <property type="entry name" value="ATPase domain of HSP90 chaperone/DNA topoisomerase II/histidine kinase"/>
    <property type="match status" value="1"/>
</dbReference>
<comment type="catalytic activity">
    <reaction evidence="1">
        <text>ATP + protein L-histidine = ADP + protein N-phospho-L-histidine.</text>
        <dbReference type="EC" id="2.7.13.3"/>
    </reaction>
</comment>
<dbReference type="EC" id="2.7.13.3" evidence="2"/>
<evidence type="ECO:0000256" key="1">
    <source>
        <dbReference type="ARBA" id="ARBA00000085"/>
    </source>
</evidence>
<keyword evidence="5" id="KW-0902">Two-component regulatory system</keyword>
<evidence type="ECO:0000256" key="5">
    <source>
        <dbReference type="ARBA" id="ARBA00023012"/>
    </source>
</evidence>
<sequence>MTDDGQGHDEAEPGRRRGGNGLVGIRERVAAWGGTAQAGPLPDGGFRVLARFPYAAAVTA</sequence>
<proteinExistence type="predicted"/>
<dbReference type="RefSeq" id="WP_225961040.1">
    <property type="nucleotide sequence ID" value="NZ_JADBDZ010000001.1"/>
</dbReference>
<dbReference type="PANTHER" id="PTHR24421">
    <property type="entry name" value="NITRATE/NITRITE SENSOR PROTEIN NARX-RELATED"/>
    <property type="match status" value="1"/>
</dbReference>
<dbReference type="Proteomes" id="UP000627838">
    <property type="component" value="Unassembled WGS sequence"/>
</dbReference>